<evidence type="ECO:0008006" key="4">
    <source>
        <dbReference type="Google" id="ProtNLM"/>
    </source>
</evidence>
<dbReference type="AlphaFoldDB" id="A0A5C8NWX2"/>
<evidence type="ECO:0000313" key="2">
    <source>
        <dbReference type="EMBL" id="TXL65634.1"/>
    </source>
</evidence>
<reference evidence="2 3" key="1">
    <citation type="submission" date="2019-06" db="EMBL/GenBank/DDBJ databases">
        <title>Cerasibacillus sp. nov., isolated from maize field.</title>
        <authorList>
            <person name="Lin S.-Y."/>
            <person name="Tsai C.-F."/>
            <person name="Young C.-C."/>
        </authorList>
    </citation>
    <scope>NUCLEOTIDE SEQUENCE [LARGE SCALE GENOMIC DNA]</scope>
    <source>
        <strain evidence="2 3">CC-CFT480</strain>
    </source>
</reference>
<name>A0A5C8NWX2_9BACI</name>
<protein>
    <recommendedName>
        <fullName evidence="4">Lipoprotein</fullName>
    </recommendedName>
</protein>
<comment type="caution">
    <text evidence="2">The sequence shown here is derived from an EMBL/GenBank/DDBJ whole genome shotgun (WGS) entry which is preliminary data.</text>
</comment>
<evidence type="ECO:0000313" key="3">
    <source>
        <dbReference type="Proteomes" id="UP000321574"/>
    </source>
</evidence>
<feature type="signal peptide" evidence="1">
    <location>
        <begin position="1"/>
        <end position="23"/>
    </location>
</feature>
<dbReference type="Proteomes" id="UP000321574">
    <property type="component" value="Unassembled WGS sequence"/>
</dbReference>
<dbReference type="OrthoDB" id="193257at2"/>
<keyword evidence="3" id="KW-1185">Reference proteome</keyword>
<organism evidence="2 3">
    <name type="scientific">Cerasibacillus terrae</name>
    <dbReference type="NCBI Taxonomy" id="2498845"/>
    <lineage>
        <taxon>Bacteria</taxon>
        <taxon>Bacillati</taxon>
        <taxon>Bacillota</taxon>
        <taxon>Bacilli</taxon>
        <taxon>Bacillales</taxon>
        <taxon>Bacillaceae</taxon>
        <taxon>Cerasibacillus</taxon>
    </lineage>
</organism>
<accession>A0A5C8NWX2</accession>
<proteinExistence type="predicted"/>
<feature type="chain" id="PRO_5022718965" description="Lipoprotein" evidence="1">
    <location>
        <begin position="24"/>
        <end position="498"/>
    </location>
</feature>
<keyword evidence="1" id="KW-0732">Signal</keyword>
<dbReference type="PROSITE" id="PS51257">
    <property type="entry name" value="PROKAR_LIPOPROTEIN"/>
    <property type="match status" value="1"/>
</dbReference>
<evidence type="ECO:0000256" key="1">
    <source>
        <dbReference type="SAM" id="SignalP"/>
    </source>
</evidence>
<dbReference type="RefSeq" id="WP_147666304.1">
    <property type="nucleotide sequence ID" value="NZ_VDUW01000003.1"/>
</dbReference>
<gene>
    <name evidence="2" type="ORF">FHP05_05795</name>
</gene>
<dbReference type="EMBL" id="VDUW01000003">
    <property type="protein sequence ID" value="TXL65634.1"/>
    <property type="molecule type" value="Genomic_DNA"/>
</dbReference>
<sequence length="498" mass="56747">MLRRCIWTTILCTLIVLSGCVSSEEKELGEYVDGLKSGLGEDFKVDEYMEEYVNLIFDSEPDKALEILNDKVIPEHKEIVNKFKNTDFKNENIIDLNEQLIVILQLDLDKQSTIKDIFEEVMKSAYEGNIEEIDLNDGVESLHKINEEIHTAVNAFEDKARKLSEKYNSITIDEEAFQNIDVSELNEGNNQLIMQFVEVVAGKDLNVPAEDVAEHEEDSSDSIQIDNFLNDQSNPQVVFDAEVKIDGTFSLVGKSNLIKGSTVILQSYHYGSENPYLKEEIQVDEKGDFELTLDINEEDLNGDPLTLQLSYQPDKENTESQELYGSEGEKIEGPFKHKFTSIKRTRHGAFTYAYIEFKNGEKAKFGINNWEVPDDYGDLEVWMEKEKIETKDHYYDITMKSNLNELTGIKAEIEVPGYEAAGYTSRTTVMPDGTFRFQIPRPDVDSEDVIVIIEATSDMAIETEELYGEHGENFKGDLVEKTKRGQKIVYELSLGDNK</sequence>